<proteinExistence type="predicted"/>
<name>A0AAN7MQN4_MYCAM</name>
<keyword evidence="2" id="KW-1185">Reference proteome</keyword>
<dbReference type="InterPro" id="IPR043502">
    <property type="entry name" value="DNA/RNA_pol_sf"/>
</dbReference>
<evidence type="ECO:0000313" key="1">
    <source>
        <dbReference type="EMBL" id="KAK4810504.1"/>
    </source>
</evidence>
<protein>
    <recommendedName>
        <fullName evidence="3">Reverse transcriptase/retrotransposon-derived protein RNase H-like domain-containing protein</fullName>
    </recommendedName>
</protein>
<sequence length="182" mass="20446">MDLLEQVQRRATKMIRGLEHLSSEETLREFGLFSLEKRRLREDLIIGVTFAFLQSSGSSPSRHDRSKLIKSGLAMTSASSLSTHGCIPSGFTGLGYSQLVSPLYRVTQKKNYFEWSPKQQQAFEQIKQEIARVVALGPVQTGPAVQNVLYTAAGEHGLTWSLWQKTPGETQGRPLRFWSQGY</sequence>
<evidence type="ECO:0008006" key="3">
    <source>
        <dbReference type="Google" id="ProtNLM"/>
    </source>
</evidence>
<dbReference type="InterPro" id="IPR043128">
    <property type="entry name" value="Rev_trsase/Diguanyl_cyclase"/>
</dbReference>
<dbReference type="AlphaFoldDB" id="A0AAN7MQN4"/>
<reference evidence="1 2" key="1">
    <citation type="journal article" date="2023" name="J. Hered.">
        <title>Chromosome-level genome of the wood stork (Mycteria americana) provides insight into avian chromosome evolution.</title>
        <authorList>
            <person name="Flamio R. Jr."/>
            <person name="Ramstad K.M."/>
        </authorList>
    </citation>
    <scope>NUCLEOTIDE SEQUENCE [LARGE SCALE GENOMIC DNA]</scope>
    <source>
        <strain evidence="1">JAX WOST 10</strain>
    </source>
</reference>
<dbReference type="Proteomes" id="UP001333110">
    <property type="component" value="Unassembled WGS sequence"/>
</dbReference>
<dbReference type="Gene3D" id="3.30.70.270">
    <property type="match status" value="1"/>
</dbReference>
<organism evidence="1 2">
    <name type="scientific">Mycteria americana</name>
    <name type="common">Wood stork</name>
    <dbReference type="NCBI Taxonomy" id="33587"/>
    <lineage>
        <taxon>Eukaryota</taxon>
        <taxon>Metazoa</taxon>
        <taxon>Chordata</taxon>
        <taxon>Craniata</taxon>
        <taxon>Vertebrata</taxon>
        <taxon>Euteleostomi</taxon>
        <taxon>Archelosauria</taxon>
        <taxon>Archosauria</taxon>
        <taxon>Dinosauria</taxon>
        <taxon>Saurischia</taxon>
        <taxon>Theropoda</taxon>
        <taxon>Coelurosauria</taxon>
        <taxon>Aves</taxon>
        <taxon>Neognathae</taxon>
        <taxon>Neoaves</taxon>
        <taxon>Aequornithes</taxon>
        <taxon>Ciconiiformes</taxon>
        <taxon>Ciconiidae</taxon>
        <taxon>Mycteria</taxon>
    </lineage>
</organism>
<accession>A0AAN7MQN4</accession>
<gene>
    <name evidence="1" type="ORF">QYF61_004284</name>
</gene>
<dbReference type="EMBL" id="JAUNZN010000018">
    <property type="protein sequence ID" value="KAK4810504.1"/>
    <property type="molecule type" value="Genomic_DNA"/>
</dbReference>
<evidence type="ECO:0000313" key="2">
    <source>
        <dbReference type="Proteomes" id="UP001333110"/>
    </source>
</evidence>
<dbReference type="SUPFAM" id="SSF56672">
    <property type="entry name" value="DNA/RNA polymerases"/>
    <property type="match status" value="1"/>
</dbReference>
<comment type="caution">
    <text evidence="1">The sequence shown here is derived from an EMBL/GenBank/DDBJ whole genome shotgun (WGS) entry which is preliminary data.</text>
</comment>